<accession>A0ABR4Z8G9</accession>
<dbReference type="InterPro" id="IPR052524">
    <property type="entry name" value="MFS_Cyanate_Porter"/>
</dbReference>
<protein>
    <submittedName>
        <fullName evidence="7">MFS transporter</fullName>
    </submittedName>
</protein>
<dbReference type="PANTHER" id="PTHR23523">
    <property type="match status" value="1"/>
</dbReference>
<feature type="transmembrane region" description="Helical" evidence="5">
    <location>
        <begin position="108"/>
        <end position="129"/>
    </location>
</feature>
<evidence type="ECO:0000256" key="3">
    <source>
        <dbReference type="ARBA" id="ARBA00022989"/>
    </source>
</evidence>
<dbReference type="Gene3D" id="1.20.1250.20">
    <property type="entry name" value="MFS general substrate transporter like domains"/>
    <property type="match status" value="2"/>
</dbReference>
<dbReference type="InterPro" id="IPR011701">
    <property type="entry name" value="MFS"/>
</dbReference>
<feature type="transmembrane region" description="Helical" evidence="5">
    <location>
        <begin position="214"/>
        <end position="237"/>
    </location>
</feature>
<reference evidence="7 8" key="1">
    <citation type="journal article" date="2014" name="Int. J. Syst. Evol. Microbiol.">
        <title>Nocardia vulneris sp. nov., isolated from wounds of human patients in North America.</title>
        <authorList>
            <person name="Lasker B.A."/>
            <person name="Bell M."/>
            <person name="Klenk H.P."/>
            <person name="Sproer C."/>
            <person name="Schumann C."/>
            <person name="Schumann P."/>
            <person name="Brown J.M."/>
        </authorList>
    </citation>
    <scope>NUCLEOTIDE SEQUENCE [LARGE SCALE GENOMIC DNA]</scope>
    <source>
        <strain evidence="7 8">W9851</strain>
    </source>
</reference>
<feature type="transmembrane region" description="Helical" evidence="5">
    <location>
        <begin position="304"/>
        <end position="324"/>
    </location>
</feature>
<sequence length="394" mass="40217">MKPAAVERDRTAGLPTAGLLIGIVLIGANLRAALTGVGALLPTIERETGLSSTGSGVLGALPLLIFAAVAPLVARIAGRGSARVLLVALLGLVAGVLLRSAAGLWCLFAGTAILAVAITFGNVLLPAVLRATLPERRIGWATGAYVTAMTLAAAVSSGVSVPLSEHLPGGWRSALACWAVLAVAALLVWSGQQRRHVRAPAATAPAGMPWRSGLAWQVSVFMGLQSLGFYAIIAWLPSIVHDNGMSERAAGLLLFAFQLLGLLAVNLLPWLERWLGDQRLLAAGASALNAIGFLLLALAPRSALVSVLLIGLGAGVCLVLAMTFQSRRARDAAQAAALAGMAQTVGFAVAAVGPLLLGLLHTLTAGWALALLTLTAATLAQAVVGWGAGRDVRL</sequence>
<dbReference type="SUPFAM" id="SSF103473">
    <property type="entry name" value="MFS general substrate transporter"/>
    <property type="match status" value="1"/>
</dbReference>
<feature type="domain" description="Major facilitator superfamily (MFS) profile" evidence="6">
    <location>
        <begin position="15"/>
        <end position="393"/>
    </location>
</feature>
<comment type="caution">
    <text evidence="7">The sequence shown here is derived from an EMBL/GenBank/DDBJ whole genome shotgun (WGS) entry which is preliminary data.</text>
</comment>
<name>A0ABR4Z8G9_9NOCA</name>
<keyword evidence="4 5" id="KW-0472">Membrane</keyword>
<feature type="transmembrane region" description="Helical" evidence="5">
    <location>
        <begin position="171"/>
        <end position="189"/>
    </location>
</feature>
<dbReference type="Proteomes" id="UP000031364">
    <property type="component" value="Unassembled WGS sequence"/>
</dbReference>
<dbReference type="EMBL" id="JNFP01000042">
    <property type="protein sequence ID" value="KIA61650.1"/>
    <property type="molecule type" value="Genomic_DNA"/>
</dbReference>
<dbReference type="InterPro" id="IPR036259">
    <property type="entry name" value="MFS_trans_sf"/>
</dbReference>
<keyword evidence="2 5" id="KW-0812">Transmembrane</keyword>
<comment type="subcellular location">
    <subcellularLocation>
        <location evidence="1">Cell membrane</location>
        <topology evidence="1">Multi-pass membrane protein</topology>
    </subcellularLocation>
</comment>
<dbReference type="PROSITE" id="PS50850">
    <property type="entry name" value="MFS"/>
    <property type="match status" value="1"/>
</dbReference>
<feature type="transmembrane region" description="Helical" evidence="5">
    <location>
        <begin position="280"/>
        <end position="298"/>
    </location>
</feature>
<evidence type="ECO:0000256" key="2">
    <source>
        <dbReference type="ARBA" id="ARBA00022692"/>
    </source>
</evidence>
<keyword evidence="8" id="KW-1185">Reference proteome</keyword>
<evidence type="ECO:0000313" key="7">
    <source>
        <dbReference type="EMBL" id="KIA61650.1"/>
    </source>
</evidence>
<dbReference type="RefSeq" id="WP_043677205.1">
    <property type="nucleotide sequence ID" value="NZ_BDCI01000011.1"/>
</dbReference>
<dbReference type="InterPro" id="IPR020846">
    <property type="entry name" value="MFS_dom"/>
</dbReference>
<feature type="transmembrane region" description="Helical" evidence="5">
    <location>
        <begin position="12"/>
        <end position="34"/>
    </location>
</feature>
<feature type="transmembrane region" description="Helical" evidence="5">
    <location>
        <begin position="84"/>
        <end position="102"/>
    </location>
</feature>
<keyword evidence="3 5" id="KW-1133">Transmembrane helix</keyword>
<dbReference type="PANTHER" id="PTHR23523:SF2">
    <property type="entry name" value="2-NITROIMIDAZOLE TRANSPORTER"/>
    <property type="match status" value="1"/>
</dbReference>
<evidence type="ECO:0000313" key="8">
    <source>
        <dbReference type="Proteomes" id="UP000031364"/>
    </source>
</evidence>
<evidence type="ECO:0000256" key="1">
    <source>
        <dbReference type="ARBA" id="ARBA00004651"/>
    </source>
</evidence>
<evidence type="ECO:0000256" key="5">
    <source>
        <dbReference type="SAM" id="Phobius"/>
    </source>
</evidence>
<feature type="transmembrane region" description="Helical" evidence="5">
    <location>
        <begin position="336"/>
        <end position="360"/>
    </location>
</feature>
<proteinExistence type="predicted"/>
<feature type="transmembrane region" description="Helical" evidence="5">
    <location>
        <begin position="138"/>
        <end position="159"/>
    </location>
</feature>
<feature type="transmembrane region" description="Helical" evidence="5">
    <location>
        <begin position="54"/>
        <end position="77"/>
    </location>
</feature>
<evidence type="ECO:0000259" key="6">
    <source>
        <dbReference type="PROSITE" id="PS50850"/>
    </source>
</evidence>
<dbReference type="Pfam" id="PF07690">
    <property type="entry name" value="MFS_1"/>
    <property type="match status" value="1"/>
</dbReference>
<feature type="transmembrane region" description="Helical" evidence="5">
    <location>
        <begin position="366"/>
        <end position="388"/>
    </location>
</feature>
<feature type="transmembrane region" description="Helical" evidence="5">
    <location>
        <begin position="249"/>
        <end position="268"/>
    </location>
</feature>
<organism evidence="7 8">
    <name type="scientific">Nocardia vulneris</name>
    <dbReference type="NCBI Taxonomy" id="1141657"/>
    <lineage>
        <taxon>Bacteria</taxon>
        <taxon>Bacillati</taxon>
        <taxon>Actinomycetota</taxon>
        <taxon>Actinomycetes</taxon>
        <taxon>Mycobacteriales</taxon>
        <taxon>Nocardiaceae</taxon>
        <taxon>Nocardia</taxon>
    </lineage>
</organism>
<gene>
    <name evidence="7" type="ORF">FG87_29955</name>
</gene>
<evidence type="ECO:0000256" key="4">
    <source>
        <dbReference type="ARBA" id="ARBA00023136"/>
    </source>
</evidence>